<feature type="compositionally biased region" description="Pro residues" evidence="7">
    <location>
        <begin position="240"/>
        <end position="268"/>
    </location>
</feature>
<dbReference type="EMBL" id="KZ679018">
    <property type="protein sequence ID" value="PSS08646.1"/>
    <property type="molecule type" value="Genomic_DNA"/>
</dbReference>
<gene>
    <name evidence="10" type="ORF">M430DRAFT_22881</name>
</gene>
<dbReference type="PROSITE" id="PS50157">
    <property type="entry name" value="ZINC_FINGER_C2H2_2"/>
    <property type="match status" value="1"/>
</dbReference>
<reference evidence="10 11" key="1">
    <citation type="journal article" date="2018" name="New Phytol.">
        <title>Comparative genomics and transcriptomics depict ericoid mycorrhizal fungi as versatile saprotrophs and plant mutualists.</title>
        <authorList>
            <person name="Martino E."/>
            <person name="Morin E."/>
            <person name="Grelet G.A."/>
            <person name="Kuo A."/>
            <person name="Kohler A."/>
            <person name="Daghino S."/>
            <person name="Barry K.W."/>
            <person name="Cichocki N."/>
            <person name="Clum A."/>
            <person name="Dockter R.B."/>
            <person name="Hainaut M."/>
            <person name="Kuo R.C."/>
            <person name="LaButti K."/>
            <person name="Lindahl B.D."/>
            <person name="Lindquist E.A."/>
            <person name="Lipzen A."/>
            <person name="Khouja H.R."/>
            <person name="Magnuson J."/>
            <person name="Murat C."/>
            <person name="Ohm R.A."/>
            <person name="Singer S.W."/>
            <person name="Spatafora J.W."/>
            <person name="Wang M."/>
            <person name="Veneault-Fourrey C."/>
            <person name="Henrissat B."/>
            <person name="Grigoriev I.V."/>
            <person name="Martin F.M."/>
            <person name="Perotto S."/>
        </authorList>
    </citation>
    <scope>NUCLEOTIDE SEQUENCE [LARGE SCALE GENOMIC DNA]</scope>
    <source>
        <strain evidence="10 11">ATCC 22711</strain>
    </source>
</reference>
<dbReference type="SMART" id="SM00355">
    <property type="entry name" value="ZnF_C2H2"/>
    <property type="match status" value="2"/>
</dbReference>
<evidence type="ECO:0000256" key="3">
    <source>
        <dbReference type="ARBA" id="ARBA00022771"/>
    </source>
</evidence>
<dbReference type="GeneID" id="36572865"/>
<dbReference type="Proteomes" id="UP000241818">
    <property type="component" value="Unassembled WGS sequence"/>
</dbReference>
<dbReference type="PRINTS" id="PR01217">
    <property type="entry name" value="PRICHEXTENSN"/>
</dbReference>
<feature type="compositionally biased region" description="Low complexity" evidence="7">
    <location>
        <begin position="269"/>
        <end position="284"/>
    </location>
</feature>
<evidence type="ECO:0000256" key="1">
    <source>
        <dbReference type="ARBA" id="ARBA00004123"/>
    </source>
</evidence>
<dbReference type="PROSITE" id="PS00028">
    <property type="entry name" value="ZINC_FINGER_C2H2_1"/>
    <property type="match status" value="1"/>
</dbReference>
<dbReference type="GO" id="GO:0003677">
    <property type="term" value="F:DNA binding"/>
    <property type="evidence" value="ECO:0007669"/>
    <property type="project" value="InterPro"/>
</dbReference>
<keyword evidence="4" id="KW-0862">Zinc</keyword>
<feature type="region of interest" description="Disordered" evidence="7">
    <location>
        <begin position="394"/>
        <end position="460"/>
    </location>
</feature>
<evidence type="ECO:0000256" key="4">
    <source>
        <dbReference type="ARBA" id="ARBA00022833"/>
    </source>
</evidence>
<feature type="compositionally biased region" description="Basic and acidic residues" evidence="7">
    <location>
        <begin position="432"/>
        <end position="449"/>
    </location>
</feature>
<dbReference type="InterPro" id="IPR036236">
    <property type="entry name" value="Znf_C2H2_sf"/>
</dbReference>
<dbReference type="CDD" id="cd20908">
    <property type="entry name" value="SUF4-like"/>
    <property type="match status" value="1"/>
</dbReference>
<organism evidence="10 11">
    <name type="scientific">Amorphotheca resinae ATCC 22711</name>
    <dbReference type="NCBI Taxonomy" id="857342"/>
    <lineage>
        <taxon>Eukaryota</taxon>
        <taxon>Fungi</taxon>
        <taxon>Dikarya</taxon>
        <taxon>Ascomycota</taxon>
        <taxon>Pezizomycotina</taxon>
        <taxon>Leotiomycetes</taxon>
        <taxon>Helotiales</taxon>
        <taxon>Amorphothecaceae</taxon>
        <taxon>Amorphotheca</taxon>
    </lineage>
</organism>
<accession>A0A2T3AQW8</accession>
<feature type="compositionally biased region" description="Low complexity" evidence="7">
    <location>
        <begin position="320"/>
        <end position="334"/>
    </location>
</feature>
<dbReference type="InterPro" id="IPR003656">
    <property type="entry name" value="Znf_BED"/>
</dbReference>
<feature type="compositionally biased region" description="Low complexity" evidence="7">
    <location>
        <begin position="405"/>
        <end position="426"/>
    </location>
</feature>
<proteinExistence type="predicted"/>
<dbReference type="InParanoid" id="A0A2T3AQW8"/>
<dbReference type="PROSITE" id="PS50808">
    <property type="entry name" value="ZF_BED"/>
    <property type="match status" value="1"/>
</dbReference>
<comment type="subcellular location">
    <subcellularLocation>
        <location evidence="1">Nucleus</location>
    </subcellularLocation>
</comment>
<dbReference type="InterPro" id="IPR013087">
    <property type="entry name" value="Znf_C2H2_type"/>
</dbReference>
<dbReference type="GO" id="GO:0005634">
    <property type="term" value="C:nucleus"/>
    <property type="evidence" value="ECO:0007669"/>
    <property type="project" value="UniProtKB-SubCell"/>
</dbReference>
<dbReference type="OrthoDB" id="1306014at2759"/>
<keyword evidence="3 6" id="KW-0863">Zinc-finger</keyword>
<evidence type="ECO:0000313" key="11">
    <source>
        <dbReference type="Proteomes" id="UP000241818"/>
    </source>
</evidence>
<feature type="region of interest" description="Disordered" evidence="7">
    <location>
        <begin position="118"/>
        <end position="370"/>
    </location>
</feature>
<dbReference type="STRING" id="857342.A0A2T3AQW8"/>
<evidence type="ECO:0000256" key="2">
    <source>
        <dbReference type="ARBA" id="ARBA00022723"/>
    </source>
</evidence>
<evidence type="ECO:0000256" key="7">
    <source>
        <dbReference type="SAM" id="MobiDB-lite"/>
    </source>
</evidence>
<dbReference type="Gene3D" id="3.30.160.60">
    <property type="entry name" value="Classic Zinc Finger"/>
    <property type="match status" value="1"/>
</dbReference>
<dbReference type="AlphaFoldDB" id="A0A2T3AQW8"/>
<feature type="compositionally biased region" description="Pro residues" evidence="7">
    <location>
        <begin position="222"/>
        <end position="233"/>
    </location>
</feature>
<evidence type="ECO:0000313" key="10">
    <source>
        <dbReference type="EMBL" id="PSS08646.1"/>
    </source>
</evidence>
<feature type="compositionally biased region" description="Gly residues" evidence="7">
    <location>
        <begin position="335"/>
        <end position="344"/>
    </location>
</feature>
<dbReference type="RefSeq" id="XP_024717044.1">
    <property type="nucleotide sequence ID" value="XM_024864784.1"/>
</dbReference>
<dbReference type="GO" id="GO:0008270">
    <property type="term" value="F:zinc ion binding"/>
    <property type="evidence" value="ECO:0007669"/>
    <property type="project" value="UniProtKB-KW"/>
</dbReference>
<feature type="compositionally biased region" description="Polar residues" evidence="7">
    <location>
        <begin position="347"/>
        <end position="358"/>
    </location>
</feature>
<feature type="domain" description="C2H2-type" evidence="8">
    <location>
        <begin position="43"/>
        <end position="66"/>
    </location>
</feature>
<sequence>MVGKKKRNHPDIEELLARPWCYYCERDFDDLKILISHQKAKHFKCERCGRRLNTAGGLSVHMNQVHKETLTSVDNSLPNRQGLEVEIFGMEGIPEDVAQAHNQRIIAGYYQAEAERRAATGNPGPGSNQGGQSKKPKFESPAELKKRLAEHKARKAEQAANSSGGNTPMDGMGQSPMGQSPVAYDASAYPPPQATYGSSQGAGYGSFPQEHTQPAAAYQQPPYNPPYSGPPGPQYQQPQYSPPQQYPAQPSFPPSGYQPPQNYGPPAPYSAGSPPGSFGGVPSSHTPPAYGGLPNRPPSLPPAPGLPQRPSFGAPPVPPHQMQQMHQGSPASYGSPGGWGGNGWNGQTQNSAMSSVPPSQGYGGGYSTNAAVNDLVSGAAREADDIDKIIRMAEAGIKPPKKSEALQSPPAATTPSAPAQSTGATPTPAPEAIDKTEATEKKSKKDKPMKMVYSDNEVSPEEKMALMPRYAFVPDGKPETALVDANTQPGVAGTVDA</sequence>
<evidence type="ECO:0000259" key="8">
    <source>
        <dbReference type="PROSITE" id="PS50157"/>
    </source>
</evidence>
<evidence type="ECO:0000256" key="5">
    <source>
        <dbReference type="ARBA" id="ARBA00023242"/>
    </source>
</evidence>
<evidence type="ECO:0000256" key="6">
    <source>
        <dbReference type="PROSITE-ProRule" id="PRU00042"/>
    </source>
</evidence>
<keyword evidence="2" id="KW-0479">Metal-binding</keyword>
<protein>
    <recommendedName>
        <fullName evidence="12">C2H2-type domain-containing protein</fullName>
    </recommendedName>
</protein>
<keyword evidence="5" id="KW-0539">Nucleus</keyword>
<dbReference type="FunFam" id="3.30.160.60:FF:000354">
    <property type="entry name" value="C2H2 finger domain-containing protein"/>
    <property type="match status" value="1"/>
</dbReference>
<evidence type="ECO:0000259" key="9">
    <source>
        <dbReference type="PROSITE" id="PS50808"/>
    </source>
</evidence>
<dbReference type="SUPFAM" id="SSF57667">
    <property type="entry name" value="beta-beta-alpha zinc fingers"/>
    <property type="match status" value="1"/>
</dbReference>
<keyword evidence="11" id="KW-1185">Reference proteome</keyword>
<name>A0A2T3AQW8_AMORE</name>
<feature type="compositionally biased region" description="Basic and acidic residues" evidence="7">
    <location>
        <begin position="136"/>
        <end position="157"/>
    </location>
</feature>
<evidence type="ECO:0008006" key="12">
    <source>
        <dbReference type="Google" id="ProtNLM"/>
    </source>
</evidence>
<dbReference type="PANTHER" id="PTHR23215:SF0">
    <property type="entry name" value="BUB3-INTERACTING AND GLEBS MOTIF-CONTAINING PROTEIN ZNF207"/>
    <property type="match status" value="1"/>
</dbReference>
<feature type="compositionally biased region" description="Pro residues" evidence="7">
    <location>
        <begin position="295"/>
        <end position="319"/>
    </location>
</feature>
<dbReference type="PANTHER" id="PTHR23215">
    <property type="entry name" value="ZINC FINGER PROTEIN 207"/>
    <property type="match status" value="1"/>
</dbReference>
<feature type="domain" description="BED-type" evidence="9">
    <location>
        <begin position="14"/>
        <end position="73"/>
    </location>
</feature>